<dbReference type="EC" id="2.1.2.1" evidence="4"/>
<feature type="modified residue" description="N6-(pyridoxal phosphate)lysine" evidence="12">
    <location>
        <position position="255"/>
    </location>
</feature>
<keyword evidence="8 12" id="KW-0663">Pyridoxal phosphate</keyword>
<protein>
    <recommendedName>
        <fullName evidence="5">Serine hydroxymethyltransferase</fullName>
        <ecNumber evidence="4">2.1.2.1</ecNumber>
    </recommendedName>
    <alternativeName>
        <fullName evidence="10">Glycine hydroxymethyltransferase</fullName>
    </alternativeName>
    <alternativeName>
        <fullName evidence="11">Maternal effect lethal protein 32</fullName>
    </alternativeName>
    <alternativeName>
        <fullName evidence="9">Serine methylase</fullName>
    </alternativeName>
</protein>
<evidence type="ECO:0000256" key="1">
    <source>
        <dbReference type="ARBA" id="ARBA00001933"/>
    </source>
</evidence>
<dbReference type="SUPFAM" id="SSF53383">
    <property type="entry name" value="PLP-dependent transferases"/>
    <property type="match status" value="1"/>
</dbReference>
<evidence type="ECO:0000256" key="4">
    <source>
        <dbReference type="ARBA" id="ARBA00012256"/>
    </source>
</evidence>
<evidence type="ECO:0000256" key="9">
    <source>
        <dbReference type="ARBA" id="ARBA00031137"/>
    </source>
</evidence>
<dbReference type="PIRSF" id="PIRSF000412">
    <property type="entry name" value="SHMT"/>
    <property type="match status" value="1"/>
</dbReference>
<feature type="domain" description="Serine hydroxymethyltransferase-like" evidence="13">
    <location>
        <begin position="24"/>
        <end position="422"/>
    </location>
</feature>
<dbReference type="UniPathway" id="UPA00193"/>
<proteinExistence type="evidence at transcript level"/>
<dbReference type="FunFam" id="3.40.640.10:FF:000097">
    <property type="entry name" value="Serine hydroxymethyltransferase"/>
    <property type="match status" value="1"/>
</dbReference>
<dbReference type="InterPro" id="IPR015422">
    <property type="entry name" value="PyrdxlP-dep_Trfase_small"/>
</dbReference>
<evidence type="ECO:0000256" key="5">
    <source>
        <dbReference type="ARBA" id="ARBA00016846"/>
    </source>
</evidence>
<accession>A0A3G5APK0</accession>
<evidence type="ECO:0000313" key="14">
    <source>
        <dbReference type="EMBL" id="AYV89270.1"/>
    </source>
</evidence>
<dbReference type="HAMAP" id="MF_00051">
    <property type="entry name" value="SHMT"/>
    <property type="match status" value="1"/>
</dbReference>
<dbReference type="Gene3D" id="3.40.640.10">
    <property type="entry name" value="Type I PLP-dependent aspartate aminotransferase-like (Major domain)"/>
    <property type="match status" value="1"/>
</dbReference>
<sequence>MRRSSLINCYHILRRTMWTGNEPLSSSDPEMWSLIRKEKDRQKRGLELIASENFASLACLEALGSCLNNKYSEGYPGKRYYGGTDVIDEIELLCQKRALEVFNLDPSEWGVNVQPLSGSPANFATYTALLQPHDRIMGLDLPDGGHLTHGYMNDQKRISATSIYFESMGYKLNPETGLIDYEKLAEMAKLFRPRLIIAGTSAYPRLLDYKKFREICDENKAILLADMAHISGLVAAGVIPSPFEYADVVTTTTHKTLRGVRSGLIFYRKGVSGTNKDGKEIMYNYESKINFSVFPALQGGPHNHAIAGVAVALKEANSTMFREYSEQVMKNAKAFANALTSKGYTLVSGGTDNHLLLLDLRPKGLDGARIETLLNELDIIANKNTCPGDKSALAPGGIRLGTPALTTRNFKEKEFEKVADLIDEAIQLALKVKESCGKTISDFKKYIKTDEATLEKIKELKSKVNEWASTFPMPGYEDH</sequence>
<evidence type="ECO:0000256" key="2">
    <source>
        <dbReference type="ARBA" id="ARBA00004777"/>
    </source>
</evidence>
<dbReference type="EMBL" id="MH979815">
    <property type="protein sequence ID" value="AYV89270.1"/>
    <property type="molecule type" value="mRNA"/>
</dbReference>
<dbReference type="GO" id="GO:0035999">
    <property type="term" value="P:tetrahydrofolate interconversion"/>
    <property type="evidence" value="ECO:0007669"/>
    <property type="project" value="UniProtKB-UniPathway"/>
</dbReference>
<dbReference type="NCBIfam" id="NF000586">
    <property type="entry name" value="PRK00011.1"/>
    <property type="match status" value="1"/>
</dbReference>
<dbReference type="AlphaFoldDB" id="A0A3G5APK0"/>
<evidence type="ECO:0000256" key="12">
    <source>
        <dbReference type="PIRSR" id="PIRSR000412-50"/>
    </source>
</evidence>
<reference evidence="14" key="1">
    <citation type="submission" date="2018-09" db="EMBL/GenBank/DDBJ databases">
        <title>Identification of saliva proteins of spider mite Tetranychus evansi by transcriptome and LC-MS/MS approach.</title>
        <authorList>
            <person name="Huang H.-J."/>
            <person name="Cui J.-R."/>
            <person name="Hong X.-Y."/>
        </authorList>
    </citation>
    <scope>NUCLEOTIDE SEQUENCE</scope>
</reference>
<dbReference type="PANTHER" id="PTHR11680:SF28">
    <property type="entry name" value="SERINE HYDROXYMETHYLTRANSFERASE, MITOCHONDRIAL"/>
    <property type="match status" value="1"/>
</dbReference>
<evidence type="ECO:0000256" key="11">
    <source>
        <dbReference type="ARBA" id="ARBA00079679"/>
    </source>
</evidence>
<dbReference type="InterPro" id="IPR015421">
    <property type="entry name" value="PyrdxlP-dep_Trfase_major"/>
</dbReference>
<dbReference type="Pfam" id="PF00464">
    <property type="entry name" value="SHMT"/>
    <property type="match status" value="1"/>
</dbReference>
<evidence type="ECO:0000256" key="8">
    <source>
        <dbReference type="ARBA" id="ARBA00022898"/>
    </source>
</evidence>
<dbReference type="InterPro" id="IPR001085">
    <property type="entry name" value="Ser_HO-MeTrfase"/>
</dbReference>
<dbReference type="GO" id="GO:0005739">
    <property type="term" value="C:mitochondrion"/>
    <property type="evidence" value="ECO:0007669"/>
    <property type="project" value="TreeGrafter"/>
</dbReference>
<keyword evidence="6" id="KW-0554">One-carbon metabolism</keyword>
<evidence type="ECO:0000256" key="3">
    <source>
        <dbReference type="ARBA" id="ARBA00006376"/>
    </source>
</evidence>
<name>A0A3G5APK0_9ACAR</name>
<keyword evidence="7" id="KW-0808">Transferase</keyword>
<organism evidence="14">
    <name type="scientific">Tetranychus evansi</name>
    <name type="common">red spider mite</name>
    <dbReference type="NCBI Taxonomy" id="178897"/>
    <lineage>
        <taxon>Eukaryota</taxon>
        <taxon>Metazoa</taxon>
        <taxon>Ecdysozoa</taxon>
        <taxon>Arthropoda</taxon>
        <taxon>Chelicerata</taxon>
        <taxon>Arachnida</taxon>
        <taxon>Acari</taxon>
        <taxon>Acariformes</taxon>
        <taxon>Trombidiformes</taxon>
        <taxon>Prostigmata</taxon>
        <taxon>Eleutherengona</taxon>
        <taxon>Raphignathae</taxon>
        <taxon>Tetranychoidea</taxon>
        <taxon>Tetranychidae</taxon>
        <taxon>Tetranychus</taxon>
    </lineage>
</organism>
<dbReference type="GO" id="GO:0004372">
    <property type="term" value="F:glycine hydroxymethyltransferase activity"/>
    <property type="evidence" value="ECO:0007669"/>
    <property type="project" value="UniProtKB-EC"/>
</dbReference>
<comment type="similarity">
    <text evidence="3">Belongs to the SHMT family.</text>
</comment>
<dbReference type="InterPro" id="IPR039429">
    <property type="entry name" value="SHMT-like_dom"/>
</dbReference>
<dbReference type="CDD" id="cd00378">
    <property type="entry name" value="SHMT"/>
    <property type="match status" value="1"/>
</dbReference>
<evidence type="ECO:0000259" key="13">
    <source>
        <dbReference type="Pfam" id="PF00464"/>
    </source>
</evidence>
<dbReference type="Gene3D" id="3.90.1150.10">
    <property type="entry name" value="Aspartate Aminotransferase, domain 1"/>
    <property type="match status" value="1"/>
</dbReference>
<dbReference type="InterPro" id="IPR049943">
    <property type="entry name" value="Ser_HO-MeTrfase-like"/>
</dbReference>
<evidence type="ECO:0000256" key="10">
    <source>
        <dbReference type="ARBA" id="ARBA00032953"/>
    </source>
</evidence>
<dbReference type="GO" id="GO:0019264">
    <property type="term" value="P:glycine biosynthetic process from serine"/>
    <property type="evidence" value="ECO:0007669"/>
    <property type="project" value="InterPro"/>
</dbReference>
<comment type="cofactor">
    <cofactor evidence="1 12">
        <name>pyridoxal 5'-phosphate</name>
        <dbReference type="ChEBI" id="CHEBI:597326"/>
    </cofactor>
</comment>
<dbReference type="PANTHER" id="PTHR11680">
    <property type="entry name" value="SERINE HYDROXYMETHYLTRANSFERASE"/>
    <property type="match status" value="1"/>
</dbReference>
<dbReference type="GO" id="GO:0030170">
    <property type="term" value="F:pyridoxal phosphate binding"/>
    <property type="evidence" value="ECO:0007669"/>
    <property type="project" value="InterPro"/>
</dbReference>
<evidence type="ECO:0000256" key="7">
    <source>
        <dbReference type="ARBA" id="ARBA00022679"/>
    </source>
</evidence>
<comment type="pathway">
    <text evidence="2">One-carbon metabolism; tetrahydrofolate interconversion.</text>
</comment>
<evidence type="ECO:0000256" key="6">
    <source>
        <dbReference type="ARBA" id="ARBA00022563"/>
    </source>
</evidence>
<dbReference type="InterPro" id="IPR015424">
    <property type="entry name" value="PyrdxlP-dep_Trfase"/>
</dbReference>